<gene>
    <name evidence="1" type="ORF">Zm00014a_015543</name>
</gene>
<comment type="caution">
    <text evidence="1">The sequence shown here is derived from an EMBL/GenBank/DDBJ whole genome shotgun (WGS) entry which is preliminary data.</text>
</comment>
<reference evidence="1 2" key="1">
    <citation type="journal article" date="2018" name="Nat. Genet.">
        <title>Extensive intraspecific gene order and gene structural variations between Mo17 and other maize genomes.</title>
        <authorList>
            <person name="Sun S."/>
            <person name="Zhou Y."/>
            <person name="Chen J."/>
            <person name="Shi J."/>
            <person name="Zhao H."/>
            <person name="Zhao H."/>
            <person name="Song W."/>
            <person name="Zhang M."/>
            <person name="Cui Y."/>
            <person name="Dong X."/>
            <person name="Liu H."/>
            <person name="Ma X."/>
            <person name="Jiao Y."/>
            <person name="Wang B."/>
            <person name="Wei X."/>
            <person name="Stein J.C."/>
            <person name="Glaubitz J.C."/>
            <person name="Lu F."/>
            <person name="Yu G."/>
            <person name="Liang C."/>
            <person name="Fengler K."/>
            <person name="Li B."/>
            <person name="Rafalski A."/>
            <person name="Schnable P.S."/>
            <person name="Ware D.H."/>
            <person name="Buckler E.S."/>
            <person name="Lai J."/>
        </authorList>
    </citation>
    <scope>NUCLEOTIDE SEQUENCE [LARGE SCALE GENOMIC DNA]</scope>
    <source>
        <strain evidence="2">cv. Missouri 17</strain>
        <tissue evidence="1">Seedling</tissue>
    </source>
</reference>
<dbReference type="AlphaFoldDB" id="A0A3L6F6N1"/>
<proteinExistence type="predicted"/>
<dbReference type="EMBL" id="NCVQ01000005">
    <property type="protein sequence ID" value="PWZ28533.1"/>
    <property type="molecule type" value="Genomic_DNA"/>
</dbReference>
<evidence type="ECO:0000313" key="1">
    <source>
        <dbReference type="EMBL" id="PWZ28533.1"/>
    </source>
</evidence>
<dbReference type="Proteomes" id="UP000251960">
    <property type="component" value="Chromosome 4"/>
</dbReference>
<organism evidence="1 2">
    <name type="scientific">Zea mays</name>
    <name type="common">Maize</name>
    <dbReference type="NCBI Taxonomy" id="4577"/>
    <lineage>
        <taxon>Eukaryota</taxon>
        <taxon>Viridiplantae</taxon>
        <taxon>Streptophyta</taxon>
        <taxon>Embryophyta</taxon>
        <taxon>Tracheophyta</taxon>
        <taxon>Spermatophyta</taxon>
        <taxon>Magnoliopsida</taxon>
        <taxon>Liliopsida</taxon>
        <taxon>Poales</taxon>
        <taxon>Poaceae</taxon>
        <taxon>PACMAD clade</taxon>
        <taxon>Panicoideae</taxon>
        <taxon>Andropogonodae</taxon>
        <taxon>Andropogoneae</taxon>
        <taxon>Tripsacinae</taxon>
        <taxon>Zea</taxon>
    </lineage>
</organism>
<evidence type="ECO:0000313" key="2">
    <source>
        <dbReference type="Proteomes" id="UP000251960"/>
    </source>
</evidence>
<accession>A0A3L6F6N1</accession>
<protein>
    <submittedName>
        <fullName evidence="1">Uncharacterized protein</fullName>
    </submittedName>
</protein>
<sequence length="160" mass="16930">MDVRRAQACCSVDDLTAVGLATRVHDGVELACGHLHAVEVLLVLDEASNGWSQELPTSDAATIGGRGGDAGASVDWVRNPLLRVVQVSLPDAIHPFFPYDSSILPVVLQISNPVPLTDDLSPLHLISIARVPVYAPANPAMTMACRSSPPPKTLIYLCGD</sequence>
<name>A0A3L6F6N1_MAIZE</name>